<dbReference type="Proteomes" id="UP000729402">
    <property type="component" value="Unassembled WGS sequence"/>
</dbReference>
<gene>
    <name evidence="1" type="ORF">GUJ93_ZPchr0004g38102</name>
</gene>
<sequence length="142" mass="14976">MRNKKQWHNTSVDGGAGLSGRRCRAWRTAARGFDLGGVGLGTWRTAFLGNSVWQTAARGSADGGAEVGAWPMAVWGTDVGGVGIGTQRTAFLGDSIRRMAVRGSGDGSVRLGGRQREALYGFREVEGTGSRLCGREAVTDET</sequence>
<reference evidence="1" key="2">
    <citation type="submission" date="2021-02" db="EMBL/GenBank/DDBJ databases">
        <authorList>
            <person name="Kimball J.A."/>
            <person name="Haas M.W."/>
            <person name="Macchietto M."/>
            <person name="Kono T."/>
            <person name="Duquette J."/>
            <person name="Shao M."/>
        </authorList>
    </citation>
    <scope>NUCLEOTIDE SEQUENCE</scope>
    <source>
        <tissue evidence="1">Fresh leaf tissue</tissue>
    </source>
</reference>
<accession>A0A8J5S5U1</accession>
<organism evidence="1 2">
    <name type="scientific">Zizania palustris</name>
    <name type="common">Northern wild rice</name>
    <dbReference type="NCBI Taxonomy" id="103762"/>
    <lineage>
        <taxon>Eukaryota</taxon>
        <taxon>Viridiplantae</taxon>
        <taxon>Streptophyta</taxon>
        <taxon>Embryophyta</taxon>
        <taxon>Tracheophyta</taxon>
        <taxon>Spermatophyta</taxon>
        <taxon>Magnoliopsida</taxon>
        <taxon>Liliopsida</taxon>
        <taxon>Poales</taxon>
        <taxon>Poaceae</taxon>
        <taxon>BOP clade</taxon>
        <taxon>Oryzoideae</taxon>
        <taxon>Oryzeae</taxon>
        <taxon>Zizaniinae</taxon>
        <taxon>Zizania</taxon>
    </lineage>
</organism>
<evidence type="ECO:0000313" key="2">
    <source>
        <dbReference type="Proteomes" id="UP000729402"/>
    </source>
</evidence>
<dbReference type="EMBL" id="JAAALK010000285">
    <property type="protein sequence ID" value="KAG8064963.1"/>
    <property type="molecule type" value="Genomic_DNA"/>
</dbReference>
<protein>
    <submittedName>
        <fullName evidence="1">Uncharacterized protein</fullName>
    </submittedName>
</protein>
<comment type="caution">
    <text evidence="1">The sequence shown here is derived from an EMBL/GenBank/DDBJ whole genome shotgun (WGS) entry which is preliminary data.</text>
</comment>
<reference evidence="1" key="1">
    <citation type="journal article" date="2021" name="bioRxiv">
        <title>Whole Genome Assembly and Annotation of Northern Wild Rice, Zizania palustris L., Supports a Whole Genome Duplication in the Zizania Genus.</title>
        <authorList>
            <person name="Haas M."/>
            <person name="Kono T."/>
            <person name="Macchietto M."/>
            <person name="Millas R."/>
            <person name="McGilp L."/>
            <person name="Shao M."/>
            <person name="Duquette J."/>
            <person name="Hirsch C.N."/>
            <person name="Kimball J."/>
        </authorList>
    </citation>
    <scope>NUCLEOTIDE SEQUENCE</scope>
    <source>
        <tissue evidence="1">Fresh leaf tissue</tissue>
    </source>
</reference>
<keyword evidence="2" id="KW-1185">Reference proteome</keyword>
<name>A0A8J5S5U1_ZIZPA</name>
<proteinExistence type="predicted"/>
<evidence type="ECO:0000313" key="1">
    <source>
        <dbReference type="EMBL" id="KAG8064963.1"/>
    </source>
</evidence>
<dbReference type="AlphaFoldDB" id="A0A8J5S5U1"/>